<gene>
    <name evidence="1" type="ORF">O6H91_06G042600</name>
</gene>
<evidence type="ECO:0000313" key="2">
    <source>
        <dbReference type="Proteomes" id="UP001162992"/>
    </source>
</evidence>
<comment type="caution">
    <text evidence="1">The sequence shown here is derived from an EMBL/GenBank/DDBJ whole genome shotgun (WGS) entry which is preliminary data.</text>
</comment>
<proteinExistence type="predicted"/>
<organism evidence="1 2">
    <name type="scientific">Diphasiastrum complanatum</name>
    <name type="common">Issler's clubmoss</name>
    <name type="synonym">Lycopodium complanatum</name>
    <dbReference type="NCBI Taxonomy" id="34168"/>
    <lineage>
        <taxon>Eukaryota</taxon>
        <taxon>Viridiplantae</taxon>
        <taxon>Streptophyta</taxon>
        <taxon>Embryophyta</taxon>
        <taxon>Tracheophyta</taxon>
        <taxon>Lycopodiopsida</taxon>
        <taxon>Lycopodiales</taxon>
        <taxon>Lycopodiaceae</taxon>
        <taxon>Lycopodioideae</taxon>
        <taxon>Diphasiastrum</taxon>
    </lineage>
</organism>
<dbReference type="EMBL" id="CM055097">
    <property type="protein sequence ID" value="KAJ7552120.1"/>
    <property type="molecule type" value="Genomic_DNA"/>
</dbReference>
<sequence>MMRIKNLQSLKGFQVQIKNRLLSTQVTAQKNLVGEDRVQLLTSVTSPFANSIALALKLKGVQYEALEEQFPNKSQLLLDSNPVHKSIPVLIHNGKPVAQSLVLLEYIEDAWPALEGENKRPAFLSTDPYARSLARFWADFINQKLIDTAARIMITVGDEHEKAKKEVVDHFLTLNRHMPPLAADSQSFFLGSQEMGMADIVLSPFVTLMFQPLQSICDFKFPDSSKCPPLYSWISAIQQHPIVKSTTPDPALIAQKMAFYRQVVTSRARQQ</sequence>
<evidence type="ECO:0000313" key="1">
    <source>
        <dbReference type="EMBL" id="KAJ7552120.1"/>
    </source>
</evidence>
<dbReference type="Proteomes" id="UP001162992">
    <property type="component" value="Chromosome 6"/>
</dbReference>
<keyword evidence="2" id="KW-1185">Reference proteome</keyword>
<protein>
    <submittedName>
        <fullName evidence="1">Uncharacterized protein</fullName>
    </submittedName>
</protein>
<accession>A0ACC2DCW6</accession>
<name>A0ACC2DCW6_DIPCM</name>
<reference evidence="2" key="1">
    <citation type="journal article" date="2024" name="Proc. Natl. Acad. Sci. U.S.A.">
        <title>Extraordinary preservation of gene collinearity over three hundred million years revealed in homosporous lycophytes.</title>
        <authorList>
            <person name="Li C."/>
            <person name="Wickell D."/>
            <person name="Kuo L.Y."/>
            <person name="Chen X."/>
            <person name="Nie B."/>
            <person name="Liao X."/>
            <person name="Peng D."/>
            <person name="Ji J."/>
            <person name="Jenkins J."/>
            <person name="Williams M."/>
            <person name="Shu S."/>
            <person name="Plott C."/>
            <person name="Barry K."/>
            <person name="Rajasekar S."/>
            <person name="Grimwood J."/>
            <person name="Han X."/>
            <person name="Sun S."/>
            <person name="Hou Z."/>
            <person name="He W."/>
            <person name="Dai G."/>
            <person name="Sun C."/>
            <person name="Schmutz J."/>
            <person name="Leebens-Mack J.H."/>
            <person name="Li F.W."/>
            <person name="Wang L."/>
        </authorList>
    </citation>
    <scope>NUCLEOTIDE SEQUENCE [LARGE SCALE GENOMIC DNA]</scope>
    <source>
        <strain evidence="2">cv. PW_Plant_1</strain>
    </source>
</reference>